<feature type="domain" description="PIN" evidence="9">
    <location>
        <begin position="4"/>
        <end position="121"/>
    </location>
</feature>
<comment type="function">
    <text evidence="8">Toxic component of a toxin-antitoxin (TA) system. An RNase.</text>
</comment>
<keyword evidence="3 8" id="KW-0540">Nuclease</keyword>
<dbReference type="InterPro" id="IPR050556">
    <property type="entry name" value="Type_II_TA_system_RNase"/>
</dbReference>
<dbReference type="HAMAP" id="MF_00265">
    <property type="entry name" value="VapC_Nob1"/>
    <property type="match status" value="1"/>
</dbReference>
<evidence type="ECO:0000256" key="6">
    <source>
        <dbReference type="ARBA" id="ARBA00022842"/>
    </source>
</evidence>
<feature type="binding site" evidence="8">
    <location>
        <position position="6"/>
    </location>
    <ligand>
        <name>Mg(2+)</name>
        <dbReference type="ChEBI" id="CHEBI:18420"/>
    </ligand>
</feature>
<dbReference type="PANTHER" id="PTHR33653:SF1">
    <property type="entry name" value="RIBONUCLEASE VAPC2"/>
    <property type="match status" value="1"/>
</dbReference>
<dbReference type="CDD" id="cd18746">
    <property type="entry name" value="PIN_VapC4-5_FitB-like"/>
    <property type="match status" value="1"/>
</dbReference>
<dbReference type="EMBL" id="CADCVD010000046">
    <property type="protein sequence ID" value="CAA9438549.1"/>
    <property type="molecule type" value="Genomic_DNA"/>
</dbReference>
<dbReference type="Pfam" id="PF01850">
    <property type="entry name" value="PIN"/>
    <property type="match status" value="1"/>
</dbReference>
<keyword evidence="6 8" id="KW-0460">Magnesium</keyword>
<comment type="similarity">
    <text evidence="7 8">Belongs to the PINc/VapC protein family.</text>
</comment>
<dbReference type="GO" id="GO:0000287">
    <property type="term" value="F:magnesium ion binding"/>
    <property type="evidence" value="ECO:0007669"/>
    <property type="project" value="UniProtKB-UniRule"/>
</dbReference>
<keyword evidence="5 8" id="KW-0378">Hydrolase</keyword>
<dbReference type="PANTHER" id="PTHR33653">
    <property type="entry name" value="RIBONUCLEASE VAPC2"/>
    <property type="match status" value="1"/>
</dbReference>
<evidence type="ECO:0000256" key="8">
    <source>
        <dbReference type="HAMAP-Rule" id="MF_00265"/>
    </source>
</evidence>
<gene>
    <name evidence="8" type="primary">vapC</name>
    <name evidence="10" type="ORF">AVDCRST_MAG37-1146</name>
</gene>
<comment type="cofactor">
    <cofactor evidence="1 8">
        <name>Mg(2+)</name>
        <dbReference type="ChEBI" id="CHEBI:18420"/>
    </cofactor>
</comment>
<keyword evidence="8" id="KW-0800">Toxin</keyword>
<reference evidence="10" key="1">
    <citation type="submission" date="2020-02" db="EMBL/GenBank/DDBJ databases">
        <authorList>
            <person name="Meier V. D."/>
        </authorList>
    </citation>
    <scope>NUCLEOTIDE SEQUENCE</scope>
    <source>
        <strain evidence="10">AVDCRST_MAG37</strain>
    </source>
</reference>
<dbReference type="SUPFAM" id="SSF88723">
    <property type="entry name" value="PIN domain-like"/>
    <property type="match status" value="1"/>
</dbReference>
<dbReference type="GO" id="GO:0090729">
    <property type="term" value="F:toxin activity"/>
    <property type="evidence" value="ECO:0007669"/>
    <property type="project" value="UniProtKB-KW"/>
</dbReference>
<dbReference type="EC" id="3.1.-.-" evidence="8"/>
<evidence type="ECO:0000256" key="7">
    <source>
        <dbReference type="ARBA" id="ARBA00038093"/>
    </source>
</evidence>
<dbReference type="InterPro" id="IPR022907">
    <property type="entry name" value="VapC_family"/>
</dbReference>
<evidence type="ECO:0000313" key="10">
    <source>
        <dbReference type="EMBL" id="CAA9438549.1"/>
    </source>
</evidence>
<evidence type="ECO:0000256" key="1">
    <source>
        <dbReference type="ARBA" id="ARBA00001946"/>
    </source>
</evidence>
<name>A0A6J4QD79_9ACTN</name>
<evidence type="ECO:0000259" key="9">
    <source>
        <dbReference type="Pfam" id="PF01850"/>
    </source>
</evidence>
<dbReference type="GO" id="GO:0004540">
    <property type="term" value="F:RNA nuclease activity"/>
    <property type="evidence" value="ECO:0007669"/>
    <property type="project" value="InterPro"/>
</dbReference>
<evidence type="ECO:0000256" key="5">
    <source>
        <dbReference type="ARBA" id="ARBA00022801"/>
    </source>
</evidence>
<dbReference type="GO" id="GO:0016787">
    <property type="term" value="F:hydrolase activity"/>
    <property type="evidence" value="ECO:0007669"/>
    <property type="project" value="UniProtKB-KW"/>
</dbReference>
<evidence type="ECO:0000256" key="3">
    <source>
        <dbReference type="ARBA" id="ARBA00022722"/>
    </source>
</evidence>
<keyword evidence="2 8" id="KW-1277">Toxin-antitoxin system</keyword>
<feature type="binding site" evidence="8">
    <location>
        <position position="102"/>
    </location>
    <ligand>
        <name>Mg(2+)</name>
        <dbReference type="ChEBI" id="CHEBI:18420"/>
    </ligand>
</feature>
<evidence type="ECO:0000256" key="4">
    <source>
        <dbReference type="ARBA" id="ARBA00022723"/>
    </source>
</evidence>
<dbReference type="AlphaFoldDB" id="A0A6J4QD79"/>
<dbReference type="InterPro" id="IPR002716">
    <property type="entry name" value="PIN_dom"/>
</dbReference>
<keyword evidence="4 8" id="KW-0479">Metal-binding</keyword>
<dbReference type="InterPro" id="IPR029060">
    <property type="entry name" value="PIN-like_dom_sf"/>
</dbReference>
<organism evidence="10">
    <name type="scientific">uncultured Rubrobacteraceae bacterium</name>
    <dbReference type="NCBI Taxonomy" id="349277"/>
    <lineage>
        <taxon>Bacteria</taxon>
        <taxon>Bacillati</taxon>
        <taxon>Actinomycetota</taxon>
        <taxon>Rubrobacteria</taxon>
        <taxon>Rubrobacterales</taxon>
        <taxon>Rubrobacteraceae</taxon>
        <taxon>environmental samples</taxon>
    </lineage>
</organism>
<proteinExistence type="inferred from homology"/>
<accession>A0A6J4QD79</accession>
<evidence type="ECO:0000256" key="2">
    <source>
        <dbReference type="ARBA" id="ARBA00022649"/>
    </source>
</evidence>
<dbReference type="Gene3D" id="3.40.50.1010">
    <property type="entry name" value="5'-nuclease"/>
    <property type="match status" value="1"/>
</dbReference>
<protein>
    <recommendedName>
        <fullName evidence="8">Ribonuclease VapC</fullName>
        <shortName evidence="8">RNase VapC</shortName>
        <ecNumber evidence="8">3.1.-.-</ecNumber>
    </recommendedName>
    <alternativeName>
        <fullName evidence="8">Toxin VapC</fullName>
    </alternativeName>
</protein>
<sequence>MSFVLDTNVISEARKGPRANAGVARWLSSVSGDDLYLSVLVIGEVRQGIEGLRRRDPLQADRLEFWLADLRRAYVGRILPVDVEIAEEWGRMNAPDPISSRDGLMAATAKVRGMTFVTRNTADVERTGAELLNPFSDRDA</sequence>